<keyword evidence="7" id="KW-1185">Reference proteome</keyword>
<proteinExistence type="inferred from homology"/>
<evidence type="ECO:0000256" key="4">
    <source>
        <dbReference type="ARBA" id="ARBA00022576"/>
    </source>
</evidence>
<dbReference type="PANTHER" id="PTHR45688:SF3">
    <property type="entry name" value="ALANINE--GLYOXYLATE AMINOTRANSFERASE 2, MITOCHONDRIAL"/>
    <property type="match status" value="1"/>
</dbReference>
<dbReference type="GO" id="GO:0008453">
    <property type="term" value="F:alanine-glyoxylate transaminase activity"/>
    <property type="evidence" value="ECO:0007669"/>
    <property type="project" value="TreeGrafter"/>
</dbReference>
<dbReference type="InterPro" id="IPR015424">
    <property type="entry name" value="PyrdxlP-dep_Trfase"/>
</dbReference>
<keyword evidence="5 6" id="KW-0808">Transferase</keyword>
<dbReference type="Gene3D" id="3.90.1150.10">
    <property type="entry name" value="Aspartate Aminotransferase, domain 1"/>
    <property type="match status" value="1"/>
</dbReference>
<sequence length="74" mass="8477">MPPCDYQPPPYKGMSYDEMKEVRKKNLSPALATNFSKPLLIHEGHMQWLFDETGRRYLDLFGGIVTVSVGHCHP</sequence>
<comment type="cofactor">
    <cofactor evidence="1">
        <name>pyridoxal 5'-phosphate</name>
        <dbReference type="ChEBI" id="CHEBI:597326"/>
    </cofactor>
</comment>
<dbReference type="SUPFAM" id="SSF53383">
    <property type="entry name" value="PLP-dependent transferases"/>
    <property type="match status" value="1"/>
</dbReference>
<reference evidence="6 7" key="1">
    <citation type="submission" date="2019-05" db="EMBL/GenBank/DDBJ databases">
        <title>Another draft genome of Portunus trituberculatus and its Hox gene families provides insights of decapod evolution.</title>
        <authorList>
            <person name="Jeong J.-H."/>
            <person name="Song I."/>
            <person name="Kim S."/>
            <person name="Choi T."/>
            <person name="Kim D."/>
            <person name="Ryu S."/>
            <person name="Kim W."/>
        </authorList>
    </citation>
    <scope>NUCLEOTIDE SEQUENCE [LARGE SCALE GENOMIC DNA]</scope>
    <source>
        <tissue evidence="6">Muscle</tissue>
    </source>
</reference>
<protein>
    <submittedName>
        <fullName evidence="6">Alanine--glyoxylate aminotransferase 2, mitochondrial</fullName>
    </submittedName>
</protein>
<dbReference type="Proteomes" id="UP000324222">
    <property type="component" value="Unassembled WGS sequence"/>
</dbReference>
<dbReference type="OrthoDB" id="10261433at2759"/>
<name>A0A5B7JNU5_PORTR</name>
<evidence type="ECO:0000313" key="7">
    <source>
        <dbReference type="Proteomes" id="UP000324222"/>
    </source>
</evidence>
<keyword evidence="4 6" id="KW-0032">Aminotransferase</keyword>
<comment type="caution">
    <text evidence="6">The sequence shown here is derived from an EMBL/GenBank/DDBJ whole genome shotgun (WGS) entry which is preliminary data.</text>
</comment>
<dbReference type="GO" id="GO:0009436">
    <property type="term" value="P:glyoxylate catabolic process"/>
    <property type="evidence" value="ECO:0007669"/>
    <property type="project" value="TreeGrafter"/>
</dbReference>
<comment type="similarity">
    <text evidence="3">Belongs to the class-III pyridoxal-phosphate-dependent aminotransferase family.</text>
</comment>
<gene>
    <name evidence="6" type="primary">AGXT2_1</name>
    <name evidence="6" type="ORF">E2C01_089961</name>
</gene>
<accession>A0A5B7JNU5</accession>
<dbReference type="GO" id="GO:0005739">
    <property type="term" value="C:mitochondrion"/>
    <property type="evidence" value="ECO:0007669"/>
    <property type="project" value="UniProtKB-SubCell"/>
</dbReference>
<evidence type="ECO:0000256" key="2">
    <source>
        <dbReference type="ARBA" id="ARBA00004173"/>
    </source>
</evidence>
<evidence type="ECO:0000313" key="6">
    <source>
        <dbReference type="EMBL" id="MPC94777.1"/>
    </source>
</evidence>
<evidence type="ECO:0000256" key="5">
    <source>
        <dbReference type="ARBA" id="ARBA00022679"/>
    </source>
</evidence>
<dbReference type="InterPro" id="IPR015422">
    <property type="entry name" value="PyrdxlP-dep_Trfase_small"/>
</dbReference>
<dbReference type="PANTHER" id="PTHR45688">
    <property type="match status" value="1"/>
</dbReference>
<dbReference type="GO" id="GO:0019481">
    <property type="term" value="P:L-alanine catabolic process, by transamination"/>
    <property type="evidence" value="ECO:0007669"/>
    <property type="project" value="TreeGrafter"/>
</dbReference>
<organism evidence="6 7">
    <name type="scientific">Portunus trituberculatus</name>
    <name type="common">Swimming crab</name>
    <name type="synonym">Neptunus trituberculatus</name>
    <dbReference type="NCBI Taxonomy" id="210409"/>
    <lineage>
        <taxon>Eukaryota</taxon>
        <taxon>Metazoa</taxon>
        <taxon>Ecdysozoa</taxon>
        <taxon>Arthropoda</taxon>
        <taxon>Crustacea</taxon>
        <taxon>Multicrustacea</taxon>
        <taxon>Malacostraca</taxon>
        <taxon>Eumalacostraca</taxon>
        <taxon>Eucarida</taxon>
        <taxon>Decapoda</taxon>
        <taxon>Pleocyemata</taxon>
        <taxon>Brachyura</taxon>
        <taxon>Eubrachyura</taxon>
        <taxon>Portunoidea</taxon>
        <taxon>Portunidae</taxon>
        <taxon>Portuninae</taxon>
        <taxon>Portunus</taxon>
    </lineage>
</organism>
<evidence type="ECO:0000256" key="1">
    <source>
        <dbReference type="ARBA" id="ARBA00001933"/>
    </source>
</evidence>
<comment type="subcellular location">
    <subcellularLocation>
        <location evidence="2">Mitochondrion</location>
    </subcellularLocation>
</comment>
<dbReference type="EMBL" id="VSRR010099842">
    <property type="protein sequence ID" value="MPC94777.1"/>
    <property type="molecule type" value="Genomic_DNA"/>
</dbReference>
<evidence type="ECO:0000256" key="3">
    <source>
        <dbReference type="ARBA" id="ARBA00008954"/>
    </source>
</evidence>
<dbReference type="AlphaFoldDB" id="A0A5B7JNU5"/>